<gene>
    <name evidence="2" type="ORF">QLQ80_03065</name>
</gene>
<feature type="transmembrane region" description="Helical" evidence="1">
    <location>
        <begin position="70"/>
        <end position="94"/>
    </location>
</feature>
<evidence type="ECO:0000256" key="1">
    <source>
        <dbReference type="SAM" id="Phobius"/>
    </source>
</evidence>
<feature type="transmembrane region" description="Helical" evidence="1">
    <location>
        <begin position="115"/>
        <end position="135"/>
    </location>
</feature>
<accession>A0AAJ1PT55</accession>
<comment type="caution">
    <text evidence="2">The sequence shown here is derived from an EMBL/GenBank/DDBJ whole genome shotgun (WGS) entry which is preliminary data.</text>
</comment>
<evidence type="ECO:0000313" key="3">
    <source>
        <dbReference type="Proteomes" id="UP001224428"/>
    </source>
</evidence>
<feature type="transmembrane region" description="Helical" evidence="1">
    <location>
        <begin position="328"/>
        <end position="346"/>
    </location>
</feature>
<dbReference type="Proteomes" id="UP001224428">
    <property type="component" value="Unassembled WGS sequence"/>
</dbReference>
<keyword evidence="1" id="KW-0472">Membrane</keyword>
<reference evidence="2" key="1">
    <citation type="submission" date="2023-05" db="EMBL/GenBank/DDBJ databases">
        <title>Mycoplasma phocimorsus sp. nov., isolated from Scandinavian patients with seal finger or septic arthritis after contact with seals.</title>
        <authorList>
            <person name="Skafte-Holm A."/>
            <person name="Pedersen T.R."/>
            <person name="Froelund M."/>
            <person name="Stegger M."/>
            <person name="Qvortrup K."/>
            <person name="Michaels D.L."/>
            <person name="Brown D.R."/>
            <person name="Jensen J.S."/>
        </authorList>
    </citation>
    <scope>NUCLEOTIDE SEQUENCE</scope>
    <source>
        <strain evidence="2">M5725</strain>
    </source>
</reference>
<keyword evidence="1" id="KW-1133">Transmembrane helix</keyword>
<sequence length="396" mass="46320">MNVLFIFFLVLIFGFVISSLIVIKFKKNLLAQGICFFSAVIISFLISFYFSEFKLIDSSSIQLFRLINYISSMNTFIISIFLFLSFIYVILVIITSTFSMFKTRAVISSKWIKILINNFIFIIISIITLLFVYLLRPRAFDSFYMHVSSNNIFIQKANFSNNILLIINYLTSFYKLIEMWQTSVFILFAYLFSILIGYVIYKLNNEKIYSRLKTTSINITQFNIIFIYFAGYLSIIEICLKSFLGFIWRTFTLIFAFIIILLFLKLIAVVFYKKFIKLNKELKLNTDAKNIGIIPKITLYKNTIFIILTVGFLMLCNWENEAAIFTRWYIYLTLIISLILTSGIYLEKEIELSLVRYGNINSVINITNGSTTASFSFIFSLFDNLISKYLKQIFNT</sequence>
<dbReference type="RefSeq" id="WP_283827420.1">
    <property type="nucleotide sequence ID" value="NZ_JASDDP010000025.1"/>
</dbReference>
<feature type="transmembrane region" description="Helical" evidence="1">
    <location>
        <begin position="222"/>
        <end position="244"/>
    </location>
</feature>
<dbReference type="AlphaFoldDB" id="A0AAJ1PT55"/>
<feature type="transmembrane region" description="Helical" evidence="1">
    <location>
        <begin position="179"/>
        <end position="201"/>
    </location>
</feature>
<keyword evidence="3" id="KW-1185">Reference proteome</keyword>
<protein>
    <submittedName>
        <fullName evidence="2">Uncharacterized protein</fullName>
    </submittedName>
</protein>
<keyword evidence="1" id="KW-0812">Transmembrane</keyword>
<evidence type="ECO:0000313" key="2">
    <source>
        <dbReference type="EMBL" id="MDJ1646044.1"/>
    </source>
</evidence>
<name>A0AAJ1PT55_9MOLU</name>
<proteinExistence type="predicted"/>
<dbReference type="EMBL" id="JASDDP010000025">
    <property type="protein sequence ID" value="MDJ1646044.1"/>
    <property type="molecule type" value="Genomic_DNA"/>
</dbReference>
<feature type="transmembrane region" description="Helical" evidence="1">
    <location>
        <begin position="6"/>
        <end position="23"/>
    </location>
</feature>
<feature type="transmembrane region" description="Helical" evidence="1">
    <location>
        <begin position="293"/>
        <end position="316"/>
    </location>
</feature>
<feature type="transmembrane region" description="Helical" evidence="1">
    <location>
        <begin position="250"/>
        <end position="272"/>
    </location>
</feature>
<feature type="transmembrane region" description="Helical" evidence="1">
    <location>
        <begin position="30"/>
        <end position="50"/>
    </location>
</feature>
<organism evidence="2 3">
    <name type="scientific">Mycoplasma phocimorsus</name>
    <dbReference type="NCBI Taxonomy" id="3045839"/>
    <lineage>
        <taxon>Bacteria</taxon>
        <taxon>Bacillati</taxon>
        <taxon>Mycoplasmatota</taxon>
        <taxon>Mollicutes</taxon>
        <taxon>Mycoplasmataceae</taxon>
        <taxon>Mycoplasma</taxon>
    </lineage>
</organism>